<proteinExistence type="predicted"/>
<dbReference type="HOGENOM" id="CLU_081631_2_1_1"/>
<dbReference type="eggNOG" id="ENOG502SUTN">
    <property type="taxonomic scope" value="Eukaryota"/>
</dbReference>
<dbReference type="SUPFAM" id="SSF54909">
    <property type="entry name" value="Dimeric alpha+beta barrel"/>
    <property type="match status" value="1"/>
</dbReference>
<evidence type="ECO:0000313" key="1">
    <source>
        <dbReference type="EMBL" id="EHK16322.1"/>
    </source>
</evidence>
<dbReference type="VEuPathDB" id="FungiDB:TRIVIDRAFT_228239"/>
<dbReference type="OrthoDB" id="3830579at2759"/>
<organism evidence="1 2">
    <name type="scientific">Hypocrea virens (strain Gv29-8 / FGSC 10586)</name>
    <name type="common">Gliocladium virens</name>
    <name type="synonym">Trichoderma virens</name>
    <dbReference type="NCBI Taxonomy" id="413071"/>
    <lineage>
        <taxon>Eukaryota</taxon>
        <taxon>Fungi</taxon>
        <taxon>Dikarya</taxon>
        <taxon>Ascomycota</taxon>
        <taxon>Pezizomycotina</taxon>
        <taxon>Sordariomycetes</taxon>
        <taxon>Hypocreomycetidae</taxon>
        <taxon>Hypocreales</taxon>
        <taxon>Hypocreaceae</taxon>
        <taxon>Trichoderma</taxon>
    </lineage>
</organism>
<dbReference type="STRING" id="413071.G9NBW9"/>
<dbReference type="GeneID" id="25792151"/>
<reference evidence="1 2" key="1">
    <citation type="journal article" date="2011" name="Genome Biol.">
        <title>Comparative genome sequence analysis underscores mycoparasitism as the ancestral life style of Trichoderma.</title>
        <authorList>
            <person name="Kubicek C.P."/>
            <person name="Herrera-Estrella A."/>
            <person name="Seidl-Seiboth V."/>
            <person name="Martinez D.A."/>
            <person name="Druzhinina I.S."/>
            <person name="Thon M."/>
            <person name="Zeilinger S."/>
            <person name="Casas-Flores S."/>
            <person name="Horwitz B.A."/>
            <person name="Mukherjee P.K."/>
            <person name="Mukherjee M."/>
            <person name="Kredics L."/>
            <person name="Alcaraz L.D."/>
            <person name="Aerts A."/>
            <person name="Antal Z."/>
            <person name="Atanasova L."/>
            <person name="Cervantes-Badillo M.G."/>
            <person name="Challacombe J."/>
            <person name="Chertkov O."/>
            <person name="McCluskey K."/>
            <person name="Coulpier F."/>
            <person name="Deshpande N."/>
            <person name="von Doehren H."/>
            <person name="Ebbole D.J."/>
            <person name="Esquivel-Naranjo E.U."/>
            <person name="Fekete E."/>
            <person name="Flipphi M."/>
            <person name="Glaser F."/>
            <person name="Gomez-Rodriguez E.Y."/>
            <person name="Gruber S."/>
            <person name="Han C."/>
            <person name="Henrissat B."/>
            <person name="Hermosa R."/>
            <person name="Hernandez-Onate M."/>
            <person name="Karaffa L."/>
            <person name="Kosti I."/>
            <person name="Le Crom S."/>
            <person name="Lindquist E."/>
            <person name="Lucas S."/>
            <person name="Luebeck M."/>
            <person name="Luebeck P.S."/>
            <person name="Margeot A."/>
            <person name="Metz B."/>
            <person name="Misra M."/>
            <person name="Nevalainen H."/>
            <person name="Omann M."/>
            <person name="Packer N."/>
            <person name="Perrone G."/>
            <person name="Uresti-Rivera E.E."/>
            <person name="Salamov A."/>
            <person name="Schmoll M."/>
            <person name="Seiboth B."/>
            <person name="Shapiro H."/>
            <person name="Sukno S."/>
            <person name="Tamayo-Ramos J.A."/>
            <person name="Tisch D."/>
            <person name="Wiest A."/>
            <person name="Wilkinson H.H."/>
            <person name="Zhang M."/>
            <person name="Coutinho P.M."/>
            <person name="Kenerley C.M."/>
            <person name="Monte E."/>
            <person name="Baker S.E."/>
            <person name="Grigoriev I.V."/>
        </authorList>
    </citation>
    <scope>NUCLEOTIDE SEQUENCE [LARGE SCALE GENOMIC DNA]</scope>
    <source>
        <strain evidence="2">Gv29-8 / FGSC 10586</strain>
    </source>
</reference>
<dbReference type="Proteomes" id="UP000007115">
    <property type="component" value="Unassembled WGS sequence"/>
</dbReference>
<dbReference type="InterPro" id="IPR011008">
    <property type="entry name" value="Dimeric_a/b-barrel"/>
</dbReference>
<dbReference type="OMA" id="TEFSYVT"/>
<protein>
    <recommendedName>
        <fullName evidence="3">ABM domain-containing protein</fullName>
    </recommendedName>
</protein>
<comment type="caution">
    <text evidence="1">The sequence shown here is derived from an EMBL/GenBank/DDBJ whole genome shotgun (WGS) entry which is preliminary data.</text>
</comment>
<evidence type="ECO:0008006" key="3">
    <source>
        <dbReference type="Google" id="ProtNLM"/>
    </source>
</evidence>
<dbReference type="InParanoid" id="G9NBW9"/>
<sequence length="215" mass="24069">MASQIMEIIIFSVQPIIISEGQSLLANDKWNNALSTLTQQNGVRTAYWGQTIEAQDKVYLFIDWISKQHCVDFKQSTAFATLQTNIDNITPGTPQSIYVPIAPHMYPRIFHDGVIEIAIFSSYNSSFIDTFARFSSIIVDTQGCTGIAKDIATNEILVDIEETGGSEELYVALIGWLDVATHRIAMETDAFKQNVPLIEECSRVITVYHIKIVMV</sequence>
<name>G9NBW9_HYPVG</name>
<dbReference type="EMBL" id="ABDF02000091">
    <property type="protein sequence ID" value="EHK16322.1"/>
    <property type="molecule type" value="Genomic_DNA"/>
</dbReference>
<keyword evidence="2" id="KW-1185">Reference proteome</keyword>
<dbReference type="RefSeq" id="XP_013950515.1">
    <property type="nucleotide sequence ID" value="XM_014095040.1"/>
</dbReference>
<evidence type="ECO:0000313" key="2">
    <source>
        <dbReference type="Proteomes" id="UP000007115"/>
    </source>
</evidence>
<dbReference type="AlphaFoldDB" id="G9NBW9"/>
<dbReference type="Gene3D" id="3.30.70.100">
    <property type="match status" value="2"/>
</dbReference>
<gene>
    <name evidence="1" type="ORF">TRIVIDRAFT_228239</name>
</gene>
<accession>G9NBW9</accession>